<evidence type="ECO:0000313" key="5">
    <source>
        <dbReference type="EMBL" id="MBD7965839.1"/>
    </source>
</evidence>
<keyword evidence="6" id="KW-1185">Reference proteome</keyword>
<evidence type="ECO:0000259" key="4">
    <source>
        <dbReference type="Pfam" id="PF02872"/>
    </source>
</evidence>
<evidence type="ECO:0000313" key="6">
    <source>
        <dbReference type="Proteomes" id="UP000603641"/>
    </source>
</evidence>
<organism evidence="5 6">
    <name type="scientific">Fictibacillus norfolkensis</name>
    <dbReference type="NCBI Taxonomy" id="2762233"/>
    <lineage>
        <taxon>Bacteria</taxon>
        <taxon>Bacillati</taxon>
        <taxon>Bacillota</taxon>
        <taxon>Bacilli</taxon>
        <taxon>Bacillales</taxon>
        <taxon>Fictibacillaceae</taxon>
        <taxon>Fictibacillus</taxon>
    </lineage>
</organism>
<keyword evidence="1 2" id="KW-0732">Signal</keyword>
<dbReference type="InterPro" id="IPR006146">
    <property type="entry name" value="5'-Nucleotdase_CS"/>
</dbReference>
<dbReference type="EMBL" id="JACSQM010000009">
    <property type="protein sequence ID" value="MBD7965839.1"/>
    <property type="molecule type" value="Genomic_DNA"/>
</dbReference>
<dbReference type="InterPro" id="IPR006179">
    <property type="entry name" value="5_nucleotidase/apyrase"/>
</dbReference>
<dbReference type="Gene3D" id="3.60.21.10">
    <property type="match status" value="1"/>
</dbReference>
<dbReference type="Proteomes" id="UP000603641">
    <property type="component" value="Unassembled WGS sequence"/>
</dbReference>
<dbReference type="InterPro" id="IPR036907">
    <property type="entry name" value="5'-Nucleotdase_C_sf"/>
</dbReference>
<name>A0ABR8SR44_9BACL</name>
<dbReference type="PRINTS" id="PR01607">
    <property type="entry name" value="APYRASEFAMLY"/>
</dbReference>
<dbReference type="PROSITE" id="PS00786">
    <property type="entry name" value="5_NUCLEOTIDASE_2"/>
    <property type="match status" value="1"/>
</dbReference>
<feature type="domain" description="5'-Nucleotidase C-terminal" evidence="4">
    <location>
        <begin position="350"/>
        <end position="498"/>
    </location>
</feature>
<dbReference type="Pfam" id="PF00149">
    <property type="entry name" value="Metallophos"/>
    <property type="match status" value="1"/>
</dbReference>
<feature type="chain" id="PRO_5045009544" evidence="2">
    <location>
        <begin position="28"/>
        <end position="537"/>
    </location>
</feature>
<dbReference type="SUPFAM" id="SSF55816">
    <property type="entry name" value="5'-nucleotidase (syn. UDP-sugar hydrolase), C-terminal domain"/>
    <property type="match status" value="1"/>
</dbReference>
<comment type="caution">
    <text evidence="5">The sequence shown here is derived from an EMBL/GenBank/DDBJ whole genome shotgun (WGS) entry which is preliminary data.</text>
</comment>
<evidence type="ECO:0000256" key="1">
    <source>
        <dbReference type="ARBA" id="ARBA00022729"/>
    </source>
</evidence>
<dbReference type="PANTHER" id="PTHR11575:SF24">
    <property type="entry name" value="5'-NUCLEOTIDASE"/>
    <property type="match status" value="1"/>
</dbReference>
<dbReference type="InterPro" id="IPR004843">
    <property type="entry name" value="Calcineurin-like_PHP"/>
</dbReference>
<reference evidence="5 6" key="1">
    <citation type="submission" date="2020-08" db="EMBL/GenBank/DDBJ databases">
        <title>A Genomic Blueprint of the Chicken Gut Microbiome.</title>
        <authorList>
            <person name="Gilroy R."/>
            <person name="Ravi A."/>
            <person name="Getino M."/>
            <person name="Pursley I."/>
            <person name="Horton D.L."/>
            <person name="Alikhan N.-F."/>
            <person name="Baker D."/>
            <person name="Gharbi K."/>
            <person name="Hall N."/>
            <person name="Watson M."/>
            <person name="Adriaenssens E.M."/>
            <person name="Foster-Nyarko E."/>
            <person name="Jarju S."/>
            <person name="Secka A."/>
            <person name="Antonio M."/>
            <person name="Oren A."/>
            <person name="Chaudhuri R."/>
            <person name="La Ragione R.M."/>
            <person name="Hildebrand F."/>
            <person name="Pallen M.J."/>
        </authorList>
    </citation>
    <scope>NUCLEOTIDE SEQUENCE [LARGE SCALE GENOMIC DNA]</scope>
    <source>
        <strain evidence="5 6">Sa2CUA10</strain>
    </source>
</reference>
<dbReference type="Pfam" id="PF02872">
    <property type="entry name" value="5_nucleotid_C"/>
    <property type="match status" value="1"/>
</dbReference>
<comment type="similarity">
    <text evidence="2">Belongs to the 5'-nucleotidase family.</text>
</comment>
<feature type="domain" description="Calcineurin-like phosphoesterase" evidence="3">
    <location>
        <begin position="49"/>
        <end position="276"/>
    </location>
</feature>
<dbReference type="Gene3D" id="3.90.780.10">
    <property type="entry name" value="5'-Nucleotidase, C-terminal domain"/>
    <property type="match status" value="1"/>
</dbReference>
<keyword evidence="2" id="KW-0547">Nucleotide-binding</keyword>
<dbReference type="SUPFAM" id="SSF56300">
    <property type="entry name" value="Metallo-dependent phosphatases"/>
    <property type="match status" value="1"/>
</dbReference>
<proteinExistence type="inferred from homology"/>
<dbReference type="PANTHER" id="PTHR11575">
    <property type="entry name" value="5'-NUCLEOTIDASE-RELATED"/>
    <property type="match status" value="1"/>
</dbReference>
<dbReference type="InterPro" id="IPR008334">
    <property type="entry name" value="5'-Nucleotdase_C"/>
</dbReference>
<accession>A0ABR8SR44</accession>
<gene>
    <name evidence="5" type="ORF">H9648_17390</name>
</gene>
<keyword evidence="2" id="KW-0378">Hydrolase</keyword>
<evidence type="ECO:0000259" key="3">
    <source>
        <dbReference type="Pfam" id="PF00149"/>
    </source>
</evidence>
<sequence length="537" mass="58003">MSDRGVCLMKKTLSALALALGISPIGAGVHAEEHDTQKHNGRYLDVQLLGVNDFHGQIDITRNVAGEPVGRADYLASYLKMRERENPNTLLVHAGDMVGASSPTSALLQDEPTVEIMNKMGFDVGALGNHEFDEGVDEMMRLIKGGTHEKTGYFKGADFPYVAANVIDKETKKNILPPYVIKKVKGVNIGFIGVVFSDTPDIVIPSGTAGVEFIDEAEAINKAAKSLKKKGVKSIVVLAHNPVEQSATGEISGELVDMANKVDDEVDVMFGAHNHRNVNAVVDNKLLVQAISYGTAFADVDLKIDRRTKDIVKSKAEIVSVMQKGITPDSRITKIIKQAEDQVAPIINEVVGNTNQLLSGTEAYNGESELGNVIADSMTEQTGTDFAFMNPGGIRDVINPGEVTWGELFNVQPFGNDLVTMTLTGAQIKELFESQWATEKEKMLQISGLKATFDLSKPVGDRTVSMVKSDGTPIAAEQEYTVTVNNFMAGGGDGYTVLLEGKNPTVSVTDLEALVNYFKNRDTVSAQIEGRITKINP</sequence>
<feature type="signal peptide" evidence="2">
    <location>
        <begin position="1"/>
        <end position="27"/>
    </location>
</feature>
<dbReference type="InterPro" id="IPR029052">
    <property type="entry name" value="Metallo-depent_PP-like"/>
</dbReference>
<evidence type="ECO:0000256" key="2">
    <source>
        <dbReference type="RuleBase" id="RU362119"/>
    </source>
</evidence>
<protein>
    <submittedName>
        <fullName evidence="5">5'-nucleotidase C-terminal domain-containing protein</fullName>
    </submittedName>
</protein>